<dbReference type="WBParaSite" id="ACRNAN_scaffold1836.g25887.t1">
    <property type="protein sequence ID" value="ACRNAN_scaffold1836.g25887.t1"/>
    <property type="gene ID" value="ACRNAN_scaffold1836.g25887"/>
</dbReference>
<evidence type="ECO:0000313" key="2">
    <source>
        <dbReference type="WBParaSite" id="ACRNAN_scaffold1836.g25887.t1"/>
    </source>
</evidence>
<name>A0A914D609_9BILA</name>
<reference evidence="2" key="1">
    <citation type="submission" date="2022-11" db="UniProtKB">
        <authorList>
            <consortium name="WormBaseParasite"/>
        </authorList>
    </citation>
    <scope>IDENTIFICATION</scope>
</reference>
<organism evidence="1 2">
    <name type="scientific">Acrobeloides nanus</name>
    <dbReference type="NCBI Taxonomy" id="290746"/>
    <lineage>
        <taxon>Eukaryota</taxon>
        <taxon>Metazoa</taxon>
        <taxon>Ecdysozoa</taxon>
        <taxon>Nematoda</taxon>
        <taxon>Chromadorea</taxon>
        <taxon>Rhabditida</taxon>
        <taxon>Tylenchina</taxon>
        <taxon>Cephalobomorpha</taxon>
        <taxon>Cephaloboidea</taxon>
        <taxon>Cephalobidae</taxon>
        <taxon>Acrobeloides</taxon>
    </lineage>
</organism>
<dbReference type="Proteomes" id="UP000887540">
    <property type="component" value="Unplaced"/>
</dbReference>
<sequence length="243" mass="27166">MPPKQDPKKAKNNATTIPAISSPVNVGKIASIPQLTPLDSKKLLDNSQAIVSNIRTYLDAQKSKKVENETIAMMQMLVAIFDQQQLLISALFDKVMTPSDKLIDAEGKERLRSFVIYGIAESGEETNRGKYNDDLGKVNSLLDVLDIETGPANVYRMGKQKDNKPRLIKVVMPTSYHKNLVLKNAISLKNLPAFANVFLRPSLTLEQRKADYDLRCQLREAKKNGNNMRIYRGKLVPITNPGN</sequence>
<dbReference type="AlphaFoldDB" id="A0A914D609"/>
<protein>
    <submittedName>
        <fullName evidence="2">Uncharacterized protein</fullName>
    </submittedName>
</protein>
<proteinExistence type="predicted"/>
<dbReference type="PANTHER" id="PTHR37445:SF3">
    <property type="entry name" value="ZINC FINGER PHD-TYPE DOMAIN-CONTAINING PROTEIN"/>
    <property type="match status" value="1"/>
</dbReference>
<evidence type="ECO:0000313" key="1">
    <source>
        <dbReference type="Proteomes" id="UP000887540"/>
    </source>
</evidence>
<keyword evidence="1" id="KW-1185">Reference proteome</keyword>
<dbReference type="PANTHER" id="PTHR37445">
    <property type="entry name" value="PROTEIN CBG24663"/>
    <property type="match status" value="1"/>
</dbReference>
<accession>A0A914D609</accession>